<dbReference type="GO" id="GO:0062129">
    <property type="term" value="C:chitin-based extracellular matrix"/>
    <property type="evidence" value="ECO:0007669"/>
    <property type="project" value="TreeGrafter"/>
</dbReference>
<dbReference type="PANTHER" id="PTHR10380">
    <property type="entry name" value="CUTICLE PROTEIN"/>
    <property type="match status" value="1"/>
</dbReference>
<comment type="caution">
    <text evidence="3">The sequence shown here is derived from an EMBL/GenBank/DDBJ whole genome shotgun (WGS) entry which is preliminary data.</text>
</comment>
<dbReference type="PROSITE" id="PS51155">
    <property type="entry name" value="CHIT_BIND_RR_2"/>
    <property type="match status" value="1"/>
</dbReference>
<dbReference type="AlphaFoldDB" id="A0AAN9Y9F7"/>
<gene>
    <name evidence="3" type="ORF">V9T40_006631</name>
</gene>
<feature type="region of interest" description="Disordered" evidence="2">
    <location>
        <begin position="47"/>
        <end position="67"/>
    </location>
</feature>
<keyword evidence="1" id="KW-0193">Cuticle</keyword>
<evidence type="ECO:0000313" key="4">
    <source>
        <dbReference type="Proteomes" id="UP001367676"/>
    </source>
</evidence>
<evidence type="ECO:0000313" key="3">
    <source>
        <dbReference type="EMBL" id="KAK7602657.1"/>
    </source>
</evidence>
<keyword evidence="4" id="KW-1185">Reference proteome</keyword>
<dbReference type="PRINTS" id="PR00947">
    <property type="entry name" value="CUTICLE"/>
</dbReference>
<dbReference type="InterPro" id="IPR050468">
    <property type="entry name" value="Cuticle_Struct_Prot"/>
</dbReference>
<sequence length="539" mass="60459">MSPSKSSKRDPHLCIELTDTFHEHHSKTVFTLVALAAIIEGRRVRVKPASASNEEPQPQAQSQPPRQVLFYAEEPQQSEEDEVVIARQPHYSRATPPPTHTFASRARTEAPKAPPVQTIRNYNKINDDGSFTFGYEAADGSFKEETRGTDCVVRGKYGYVDPDGNKREFTYVSGNPCDPNAISQEDEDEIKDKANEDENIPANIPRRPGYVVRPLTKTKPATTLFSQSFNNDDVGRDDESNHLVEIRPTARPLVQSTTLDEDTAQLLRSTVRPVARVTYPSTTRFAAKQSTAENQPATTYRPQTVQYTVAPSPATIQPKTTRVPYIPSSSPAPTYFDEQFKKFQLESNVIPSQGPIPKPISSNPVYSTELVYDPSSGQYNTIVYQQVPKFGNDINLSQRLPFAPSPQPALQPATAPRYVSTSTTPSPFLQQQFIQQQQQAALVQQSQQLYNQQLRAQQQRQYASQGLPQTTLLKQNPHRYPSPIVQRYPPEVRPLPVAPEAYQQPPPPFYYINPTVADQRQNLAAGQIESFLRGHNLQF</sequence>
<dbReference type="PANTHER" id="PTHR10380:SF2">
    <property type="entry name" value="AGAP003037-PA"/>
    <property type="match status" value="1"/>
</dbReference>
<dbReference type="Pfam" id="PF00379">
    <property type="entry name" value="Chitin_bind_4"/>
    <property type="match status" value="1"/>
</dbReference>
<protein>
    <submittedName>
        <fullName evidence="3">Uncharacterized protein</fullName>
    </submittedName>
</protein>
<name>A0AAN9Y9F7_9HEMI</name>
<dbReference type="EMBL" id="JBBCAQ010000007">
    <property type="protein sequence ID" value="KAK7602657.1"/>
    <property type="molecule type" value="Genomic_DNA"/>
</dbReference>
<dbReference type="InterPro" id="IPR000618">
    <property type="entry name" value="Insect_cuticle"/>
</dbReference>
<feature type="region of interest" description="Disordered" evidence="2">
    <location>
        <begin position="91"/>
        <end position="114"/>
    </location>
</feature>
<dbReference type="GO" id="GO:0008010">
    <property type="term" value="F:structural constituent of chitin-based larval cuticle"/>
    <property type="evidence" value="ECO:0007669"/>
    <property type="project" value="TreeGrafter"/>
</dbReference>
<accession>A0AAN9Y9F7</accession>
<dbReference type="Proteomes" id="UP001367676">
    <property type="component" value="Unassembled WGS sequence"/>
</dbReference>
<proteinExistence type="predicted"/>
<reference evidence="3 4" key="1">
    <citation type="submission" date="2024-03" db="EMBL/GenBank/DDBJ databases">
        <title>Adaptation during the transition from Ophiocordyceps entomopathogen to insect associate is accompanied by gene loss and intensified selection.</title>
        <authorList>
            <person name="Ward C.M."/>
            <person name="Onetto C.A."/>
            <person name="Borneman A.R."/>
        </authorList>
    </citation>
    <scope>NUCLEOTIDE SEQUENCE [LARGE SCALE GENOMIC DNA]</scope>
    <source>
        <strain evidence="3">AWRI1</strain>
        <tissue evidence="3">Single Adult Female</tissue>
    </source>
</reference>
<evidence type="ECO:0000256" key="1">
    <source>
        <dbReference type="PROSITE-ProRule" id="PRU00497"/>
    </source>
</evidence>
<feature type="compositionally biased region" description="Low complexity" evidence="2">
    <location>
        <begin position="56"/>
        <end position="67"/>
    </location>
</feature>
<evidence type="ECO:0000256" key="2">
    <source>
        <dbReference type="SAM" id="MobiDB-lite"/>
    </source>
</evidence>
<organism evidence="3 4">
    <name type="scientific">Parthenolecanium corni</name>
    <dbReference type="NCBI Taxonomy" id="536013"/>
    <lineage>
        <taxon>Eukaryota</taxon>
        <taxon>Metazoa</taxon>
        <taxon>Ecdysozoa</taxon>
        <taxon>Arthropoda</taxon>
        <taxon>Hexapoda</taxon>
        <taxon>Insecta</taxon>
        <taxon>Pterygota</taxon>
        <taxon>Neoptera</taxon>
        <taxon>Paraneoptera</taxon>
        <taxon>Hemiptera</taxon>
        <taxon>Sternorrhyncha</taxon>
        <taxon>Coccoidea</taxon>
        <taxon>Coccidae</taxon>
        <taxon>Parthenolecanium</taxon>
    </lineage>
</organism>
<feature type="region of interest" description="Disordered" evidence="2">
    <location>
        <begin position="402"/>
        <end position="422"/>
    </location>
</feature>